<dbReference type="EMBL" id="CAJNNV010025493">
    <property type="protein sequence ID" value="CAE8614763.1"/>
    <property type="molecule type" value="Genomic_DNA"/>
</dbReference>
<evidence type="ECO:0000313" key="5">
    <source>
        <dbReference type="EMBL" id="CAE8614763.1"/>
    </source>
</evidence>
<gene>
    <name evidence="5" type="ORF">PGLA1383_LOCUS32485</name>
</gene>
<accession>A0A813FWI2</accession>
<proteinExistence type="predicted"/>
<evidence type="ECO:0000256" key="1">
    <source>
        <dbReference type="ARBA" id="ARBA00022490"/>
    </source>
</evidence>
<organism evidence="5 6">
    <name type="scientific">Polarella glacialis</name>
    <name type="common">Dinoflagellate</name>
    <dbReference type="NCBI Taxonomy" id="89957"/>
    <lineage>
        <taxon>Eukaryota</taxon>
        <taxon>Sar</taxon>
        <taxon>Alveolata</taxon>
        <taxon>Dinophyceae</taxon>
        <taxon>Suessiales</taxon>
        <taxon>Suessiaceae</taxon>
        <taxon>Polarella</taxon>
    </lineage>
</organism>
<keyword evidence="2" id="KW-0396">Initiation factor</keyword>
<keyword evidence="3" id="KW-0648">Protein biosynthesis</keyword>
<comment type="caution">
    <text evidence="5">The sequence shown here is derived from an EMBL/GenBank/DDBJ whole genome shotgun (WGS) entry which is preliminary data.</text>
</comment>
<dbReference type="GO" id="GO:0043614">
    <property type="term" value="C:multi-eIF complex"/>
    <property type="evidence" value="ECO:0007669"/>
    <property type="project" value="TreeGrafter"/>
</dbReference>
<evidence type="ECO:0000313" key="6">
    <source>
        <dbReference type="Proteomes" id="UP000654075"/>
    </source>
</evidence>
<dbReference type="GO" id="GO:0003743">
    <property type="term" value="F:translation initiation factor activity"/>
    <property type="evidence" value="ECO:0007669"/>
    <property type="project" value="UniProtKB-KW"/>
</dbReference>
<dbReference type="GO" id="GO:0002188">
    <property type="term" value="P:translation reinitiation"/>
    <property type="evidence" value="ECO:0007669"/>
    <property type="project" value="TreeGrafter"/>
</dbReference>
<dbReference type="PANTHER" id="PTHR14005:SF0">
    <property type="entry name" value="EUKARYOTIC TRANSLATION INITIATION FACTOR 3 SUBUNIT A"/>
    <property type="match status" value="1"/>
</dbReference>
<evidence type="ECO:0000256" key="3">
    <source>
        <dbReference type="ARBA" id="ARBA00022917"/>
    </source>
</evidence>
<keyword evidence="1" id="KW-0963">Cytoplasm</keyword>
<dbReference type="Proteomes" id="UP000654075">
    <property type="component" value="Unassembled WGS sequence"/>
</dbReference>
<protein>
    <recommendedName>
        <fullName evidence="4">eIF3a PCI domain-containing protein</fullName>
    </recommendedName>
</protein>
<keyword evidence="6" id="KW-1185">Reference proteome</keyword>
<dbReference type="GO" id="GO:0071540">
    <property type="term" value="C:eukaryotic translation initiation factor 3 complex, eIF3e"/>
    <property type="evidence" value="ECO:0007669"/>
    <property type="project" value="TreeGrafter"/>
</dbReference>
<evidence type="ECO:0000256" key="2">
    <source>
        <dbReference type="ARBA" id="ARBA00022540"/>
    </source>
</evidence>
<feature type="domain" description="eIF3a PCI" evidence="4">
    <location>
        <begin position="3"/>
        <end position="196"/>
    </location>
</feature>
<dbReference type="Pfam" id="PF22591">
    <property type="entry name" value="eIF3a_PCI_TPR-like"/>
    <property type="match status" value="1"/>
</dbReference>
<dbReference type="InterPro" id="IPR054711">
    <property type="entry name" value="eIF3a_PCI_TPR-like"/>
</dbReference>
<reference evidence="5" key="1">
    <citation type="submission" date="2021-02" db="EMBL/GenBank/DDBJ databases">
        <authorList>
            <person name="Dougan E. K."/>
            <person name="Rhodes N."/>
            <person name="Thang M."/>
            <person name="Chan C."/>
        </authorList>
    </citation>
    <scope>NUCLEOTIDE SEQUENCE</scope>
</reference>
<dbReference type="InterPro" id="IPR027512">
    <property type="entry name" value="EIF3A"/>
</dbReference>
<dbReference type="PANTHER" id="PTHR14005">
    <property type="entry name" value="EUKARYOTIC TRANSLATION INITIATION FACTOR 3, THETA SUBUNIT"/>
    <property type="match status" value="1"/>
</dbReference>
<dbReference type="GO" id="GO:0003729">
    <property type="term" value="F:mRNA binding"/>
    <property type="evidence" value="ECO:0007669"/>
    <property type="project" value="TreeGrafter"/>
</dbReference>
<evidence type="ECO:0000259" key="4">
    <source>
        <dbReference type="Pfam" id="PF22591"/>
    </source>
</evidence>
<name>A0A813FWI2_POLGL</name>
<sequence length="279" mass="31814">MERRLGLCVELKKIRTAREGLHQYCSTCQAANITSLEKVVKVFREAADKKVHEALQEQDIKSGAIADLDELDTPENILLQAIQAGDTRQQSQDKDVHSQFRFLWDSYKVILDVLKSNNRLEEVYHETSRHAFDFCTEHFRPQEFKRLCDTLRKNYQDLFKRTGAGPQNAVLPNSADTITKTLETRFRQMQVATELWPQSTCSRVGCQLFGLCFLIEFMFGIAWSAARLSLLSILIACLQTSSLVDHGCATAEVICDPERLGSSSFRIVDLRRVGPLRIR</sequence>
<dbReference type="OrthoDB" id="1938156at2759"/>
<dbReference type="AlphaFoldDB" id="A0A813FWI2"/>
<dbReference type="GO" id="GO:0001732">
    <property type="term" value="P:formation of cytoplasmic translation initiation complex"/>
    <property type="evidence" value="ECO:0007669"/>
    <property type="project" value="TreeGrafter"/>
</dbReference>
<dbReference type="GO" id="GO:0071541">
    <property type="term" value="C:eukaryotic translation initiation factor 3 complex, eIF3m"/>
    <property type="evidence" value="ECO:0007669"/>
    <property type="project" value="TreeGrafter"/>
</dbReference>